<organism evidence="2 3">
    <name type="scientific">Crucibulum laeve</name>
    <dbReference type="NCBI Taxonomy" id="68775"/>
    <lineage>
        <taxon>Eukaryota</taxon>
        <taxon>Fungi</taxon>
        <taxon>Dikarya</taxon>
        <taxon>Basidiomycota</taxon>
        <taxon>Agaricomycotina</taxon>
        <taxon>Agaricomycetes</taxon>
        <taxon>Agaricomycetidae</taxon>
        <taxon>Agaricales</taxon>
        <taxon>Agaricineae</taxon>
        <taxon>Nidulariaceae</taxon>
        <taxon>Crucibulum</taxon>
    </lineage>
</organism>
<proteinExistence type="predicted"/>
<evidence type="ECO:0000256" key="1">
    <source>
        <dbReference type="SAM" id="Phobius"/>
    </source>
</evidence>
<evidence type="ECO:0008006" key="4">
    <source>
        <dbReference type="Google" id="ProtNLM"/>
    </source>
</evidence>
<feature type="transmembrane region" description="Helical" evidence="1">
    <location>
        <begin position="23"/>
        <end position="45"/>
    </location>
</feature>
<protein>
    <recommendedName>
        <fullName evidence="4">G-protein coupled receptors family 1 profile domain-containing protein</fullName>
    </recommendedName>
</protein>
<dbReference type="EMBL" id="ML213591">
    <property type="protein sequence ID" value="TFK43286.1"/>
    <property type="molecule type" value="Genomic_DNA"/>
</dbReference>
<dbReference type="Proteomes" id="UP000308652">
    <property type="component" value="Unassembled WGS sequence"/>
</dbReference>
<gene>
    <name evidence="2" type="ORF">BDQ12DRAFT_171976</name>
</gene>
<keyword evidence="1" id="KW-1133">Transmembrane helix</keyword>
<feature type="transmembrane region" description="Helical" evidence="1">
    <location>
        <begin position="98"/>
        <end position="123"/>
    </location>
</feature>
<dbReference type="STRING" id="68775.A0A5C3MFT0"/>
<keyword evidence="3" id="KW-1185">Reference proteome</keyword>
<feature type="transmembrane region" description="Helical" evidence="1">
    <location>
        <begin position="262"/>
        <end position="286"/>
    </location>
</feature>
<evidence type="ECO:0000313" key="2">
    <source>
        <dbReference type="EMBL" id="TFK43286.1"/>
    </source>
</evidence>
<feature type="transmembrane region" description="Helical" evidence="1">
    <location>
        <begin position="57"/>
        <end position="78"/>
    </location>
</feature>
<reference evidence="2 3" key="1">
    <citation type="journal article" date="2019" name="Nat. Ecol. Evol.">
        <title>Megaphylogeny resolves global patterns of mushroom evolution.</title>
        <authorList>
            <person name="Varga T."/>
            <person name="Krizsan K."/>
            <person name="Foldi C."/>
            <person name="Dima B."/>
            <person name="Sanchez-Garcia M."/>
            <person name="Sanchez-Ramirez S."/>
            <person name="Szollosi G.J."/>
            <person name="Szarkandi J.G."/>
            <person name="Papp V."/>
            <person name="Albert L."/>
            <person name="Andreopoulos W."/>
            <person name="Angelini C."/>
            <person name="Antonin V."/>
            <person name="Barry K.W."/>
            <person name="Bougher N.L."/>
            <person name="Buchanan P."/>
            <person name="Buyck B."/>
            <person name="Bense V."/>
            <person name="Catcheside P."/>
            <person name="Chovatia M."/>
            <person name="Cooper J."/>
            <person name="Damon W."/>
            <person name="Desjardin D."/>
            <person name="Finy P."/>
            <person name="Geml J."/>
            <person name="Haridas S."/>
            <person name="Hughes K."/>
            <person name="Justo A."/>
            <person name="Karasinski D."/>
            <person name="Kautmanova I."/>
            <person name="Kiss B."/>
            <person name="Kocsube S."/>
            <person name="Kotiranta H."/>
            <person name="LaButti K.M."/>
            <person name="Lechner B.E."/>
            <person name="Liimatainen K."/>
            <person name="Lipzen A."/>
            <person name="Lukacs Z."/>
            <person name="Mihaltcheva S."/>
            <person name="Morgado L.N."/>
            <person name="Niskanen T."/>
            <person name="Noordeloos M.E."/>
            <person name="Ohm R.A."/>
            <person name="Ortiz-Santana B."/>
            <person name="Ovrebo C."/>
            <person name="Racz N."/>
            <person name="Riley R."/>
            <person name="Savchenko A."/>
            <person name="Shiryaev A."/>
            <person name="Soop K."/>
            <person name="Spirin V."/>
            <person name="Szebenyi C."/>
            <person name="Tomsovsky M."/>
            <person name="Tulloss R.E."/>
            <person name="Uehling J."/>
            <person name="Grigoriev I.V."/>
            <person name="Vagvolgyi C."/>
            <person name="Papp T."/>
            <person name="Martin F.M."/>
            <person name="Miettinen O."/>
            <person name="Hibbett D.S."/>
            <person name="Nagy L.G."/>
        </authorList>
    </citation>
    <scope>NUCLEOTIDE SEQUENCE [LARGE SCALE GENOMIC DNA]</scope>
    <source>
        <strain evidence="2 3">CBS 166.37</strain>
    </source>
</reference>
<feature type="transmembrane region" description="Helical" evidence="1">
    <location>
        <begin position="186"/>
        <end position="209"/>
    </location>
</feature>
<name>A0A5C3MFT0_9AGAR</name>
<keyword evidence="1" id="KW-0472">Membrane</keyword>
<feature type="transmembrane region" description="Helical" evidence="1">
    <location>
        <begin position="230"/>
        <end position="250"/>
    </location>
</feature>
<keyword evidence="1" id="KW-0812">Transmembrane</keyword>
<dbReference type="AlphaFoldDB" id="A0A5C3MFT0"/>
<evidence type="ECO:0000313" key="3">
    <source>
        <dbReference type="Proteomes" id="UP000308652"/>
    </source>
</evidence>
<sequence length="331" mass="36911">MNVLDNSTLTADYNIVHGTHEQLVAFLVLNMWPSHLGLPVLLVTILLSKRIQRHATFINLCVAFIIVGISSTLLVYAGRTTGPEPSRMLCLLQASLLYGMPPLTSMAAFTLVLQMFLVIRAAYQGEEYLDRDHVARLWTMLITPYVAFFIGVLVTAIVGANDPSRVSRNRRFFYCSVQSLPLTNTITIFAAIVLLATFVIEVWTVLILYKRWTALRAGGSSLRWSMELNLPVRIMGFGFYIIIAMSLSLLSIKSPSSPVPDLVIASAATVVMLIFGTQLDILRVLFFWRKDSSASSHPESVDIIKLGDGLLGYDKELPKTPWEWARPVKSM</sequence>
<accession>A0A5C3MFT0</accession>
<dbReference type="OrthoDB" id="3222065at2759"/>
<feature type="transmembrane region" description="Helical" evidence="1">
    <location>
        <begin position="135"/>
        <end position="160"/>
    </location>
</feature>